<protein>
    <submittedName>
        <fullName evidence="2">TspO/MBR related protein</fullName>
    </submittedName>
</protein>
<keyword evidence="1" id="KW-0812">Transmembrane</keyword>
<feature type="transmembrane region" description="Helical" evidence="1">
    <location>
        <begin position="59"/>
        <end position="77"/>
    </location>
</feature>
<dbReference type="AlphaFoldDB" id="A0A4V3BLG0"/>
<feature type="transmembrane region" description="Helical" evidence="1">
    <location>
        <begin position="114"/>
        <end position="136"/>
    </location>
</feature>
<gene>
    <name evidence="2" type="ORF">EDF64_102390</name>
</gene>
<accession>A0A4V3BLG0</accession>
<dbReference type="STRING" id="2035.RU06_05395"/>
<feature type="transmembrane region" description="Helical" evidence="1">
    <location>
        <begin position="187"/>
        <end position="206"/>
    </location>
</feature>
<dbReference type="Gene3D" id="1.20.1260.100">
    <property type="entry name" value="TspO/MBR protein"/>
    <property type="match status" value="1"/>
</dbReference>
<name>A0A4V3BLG0_9MICO</name>
<dbReference type="EMBL" id="SNVW01000002">
    <property type="protein sequence ID" value="TDN45972.1"/>
    <property type="molecule type" value="Genomic_DNA"/>
</dbReference>
<dbReference type="InterPro" id="IPR038330">
    <property type="entry name" value="TspO/MBR-related_sf"/>
</dbReference>
<feature type="transmembrane region" description="Helical" evidence="1">
    <location>
        <begin position="211"/>
        <end position="229"/>
    </location>
</feature>
<dbReference type="PANTHER" id="PTHR33802">
    <property type="entry name" value="SI:CH211-161H7.5-RELATED"/>
    <property type="match status" value="1"/>
</dbReference>
<feature type="transmembrane region" description="Helical" evidence="1">
    <location>
        <begin position="89"/>
        <end position="108"/>
    </location>
</feature>
<proteinExistence type="predicted"/>
<comment type="caution">
    <text evidence="2">The sequence shown here is derived from an EMBL/GenBank/DDBJ whole genome shotgun (WGS) entry which is preliminary data.</text>
</comment>
<reference evidence="2 3" key="1">
    <citation type="submission" date="2019-03" db="EMBL/GenBank/DDBJ databases">
        <title>Genomic analyses of the natural microbiome of Caenorhabditis elegans.</title>
        <authorList>
            <person name="Samuel B."/>
        </authorList>
    </citation>
    <scope>NUCLEOTIDE SEQUENCE [LARGE SCALE GENOMIC DNA]</scope>
    <source>
        <strain evidence="2 3">JUb65</strain>
    </source>
</reference>
<dbReference type="Proteomes" id="UP000295764">
    <property type="component" value="Unassembled WGS sequence"/>
</dbReference>
<evidence type="ECO:0000313" key="3">
    <source>
        <dbReference type="Proteomes" id="UP000295764"/>
    </source>
</evidence>
<sequence>MLTKGTDMKRIWKRIAVAVSAVVAVVGAFVGSGAAGGTPIQDAAGGALSASSTAIAPDGPAFSIWSVVYVGLLAYAVRQCFRTADDDRHARLAVPVVLSLLLNAAWILSVQFGFLWLSEPIIVALLAVLVWVFVILRRTRPSGIVAAIVTDGTFGLYLGWVCVATAANTAAVLTAAGFRGFGLGQDVWGVLVAAVAGLVGVLLAVWGRGRLAPTAALAWGLAWVAVARLDGPLVSTPTAVAAVVAAAAAVVVTLVVRARVGWVAGRAGRGASVLPKRQMS</sequence>
<feature type="transmembrane region" description="Helical" evidence="1">
    <location>
        <begin position="157"/>
        <end position="181"/>
    </location>
</feature>
<keyword evidence="1" id="KW-0472">Membrane</keyword>
<dbReference type="PANTHER" id="PTHR33802:SF1">
    <property type="entry name" value="XK-RELATED PROTEIN"/>
    <property type="match status" value="1"/>
</dbReference>
<evidence type="ECO:0000313" key="2">
    <source>
        <dbReference type="EMBL" id="TDN45972.1"/>
    </source>
</evidence>
<evidence type="ECO:0000256" key="1">
    <source>
        <dbReference type="SAM" id="Phobius"/>
    </source>
</evidence>
<organism evidence="2 3">
    <name type="scientific">Curtobacterium flaccumfaciens</name>
    <dbReference type="NCBI Taxonomy" id="2035"/>
    <lineage>
        <taxon>Bacteria</taxon>
        <taxon>Bacillati</taxon>
        <taxon>Actinomycetota</taxon>
        <taxon>Actinomycetes</taxon>
        <taxon>Micrococcales</taxon>
        <taxon>Microbacteriaceae</taxon>
        <taxon>Curtobacterium</taxon>
    </lineage>
</organism>
<keyword evidence="1" id="KW-1133">Transmembrane helix</keyword>
<feature type="transmembrane region" description="Helical" evidence="1">
    <location>
        <begin position="235"/>
        <end position="256"/>
    </location>
</feature>